<protein>
    <submittedName>
        <fullName evidence="1">Uncharacterized protein</fullName>
    </submittedName>
</protein>
<dbReference type="AlphaFoldDB" id="A0AAV4RFY3"/>
<dbReference type="Proteomes" id="UP001054945">
    <property type="component" value="Unassembled WGS sequence"/>
</dbReference>
<proteinExistence type="predicted"/>
<evidence type="ECO:0000313" key="1">
    <source>
        <dbReference type="EMBL" id="GIY20595.1"/>
    </source>
</evidence>
<evidence type="ECO:0000313" key="2">
    <source>
        <dbReference type="Proteomes" id="UP001054945"/>
    </source>
</evidence>
<reference evidence="1 2" key="1">
    <citation type="submission" date="2021-06" db="EMBL/GenBank/DDBJ databases">
        <title>Caerostris extrusa draft genome.</title>
        <authorList>
            <person name="Kono N."/>
            <person name="Arakawa K."/>
        </authorList>
    </citation>
    <scope>NUCLEOTIDE SEQUENCE [LARGE SCALE GENOMIC DNA]</scope>
</reference>
<comment type="caution">
    <text evidence="1">The sequence shown here is derived from an EMBL/GenBank/DDBJ whole genome shotgun (WGS) entry which is preliminary data.</text>
</comment>
<name>A0AAV4RFY3_CAEEX</name>
<dbReference type="EMBL" id="BPLR01007911">
    <property type="protein sequence ID" value="GIY20595.1"/>
    <property type="molecule type" value="Genomic_DNA"/>
</dbReference>
<keyword evidence="2" id="KW-1185">Reference proteome</keyword>
<organism evidence="1 2">
    <name type="scientific">Caerostris extrusa</name>
    <name type="common">Bark spider</name>
    <name type="synonym">Caerostris bankana</name>
    <dbReference type="NCBI Taxonomy" id="172846"/>
    <lineage>
        <taxon>Eukaryota</taxon>
        <taxon>Metazoa</taxon>
        <taxon>Ecdysozoa</taxon>
        <taxon>Arthropoda</taxon>
        <taxon>Chelicerata</taxon>
        <taxon>Arachnida</taxon>
        <taxon>Araneae</taxon>
        <taxon>Araneomorphae</taxon>
        <taxon>Entelegynae</taxon>
        <taxon>Araneoidea</taxon>
        <taxon>Araneidae</taxon>
        <taxon>Caerostris</taxon>
    </lineage>
</organism>
<sequence>MTHAANINIDFVRKFLEQNQLGRYCDWLQRSSDITPMDFFLWLLFERTEQEKGYTRQDYRSNCSVVFQYLLPTDIGESVGEQVATVDFFRKIRTTQTEILRGSLTYLFSEYYRFEVSDG</sequence>
<gene>
    <name evidence="1" type="ORF">CEXT_794071</name>
</gene>
<accession>A0AAV4RFY3</accession>